<dbReference type="PATRIC" id="fig|456.5.peg.1172"/>
<dbReference type="STRING" id="456.Ljor_1101"/>
<dbReference type="SUPFAM" id="SSF51430">
    <property type="entry name" value="NAD(P)-linked oxidoreductase"/>
    <property type="match status" value="1"/>
</dbReference>
<dbReference type="PRINTS" id="PR00069">
    <property type="entry name" value="ALDKETRDTASE"/>
</dbReference>
<proteinExistence type="predicted"/>
<protein>
    <submittedName>
        <fullName evidence="2">D-xylose reductase III</fullName>
    </submittedName>
</protein>
<evidence type="ECO:0000313" key="2">
    <source>
        <dbReference type="EMBL" id="KTD16795.1"/>
    </source>
</evidence>
<dbReference type="CDD" id="cd19071">
    <property type="entry name" value="AKR_AKR1-5-like"/>
    <property type="match status" value="1"/>
</dbReference>
<dbReference type="InterPro" id="IPR023210">
    <property type="entry name" value="NADP_OxRdtase_dom"/>
</dbReference>
<dbReference type="AlphaFoldDB" id="A0A0W0V9H7"/>
<gene>
    <name evidence="2" type="ORF">Ljor_1101</name>
</gene>
<sequence length="283" mass="32867">MLEEFKKTIGEWLIPPIFYGTAWKGEQTEPLTLQALNAGFLGIDTANQRKHYFEEGVGRAIEQFLNQNSKSRSDIFLQSKFTYAHGQDERKPYNEREPFSIQVLQSFESSLKHLRTHYLDSYVLHGPYYTEGLTAADWEVWRAMEQLQEKGSVHFLGASNINIEQLRELHQRANVKPHFIQNRCFAVNQWDKDMRSFCQQKGIIYQGFSLLTANSFYFNHPCLAEMQEKYGKSKAQLIFCFALQIGILPLTGTTSQQHMQDDLNLSFKLSDKEVKEIELIAHL</sequence>
<dbReference type="PANTHER" id="PTHR43827">
    <property type="entry name" value="2,5-DIKETO-D-GLUCONIC ACID REDUCTASE"/>
    <property type="match status" value="1"/>
</dbReference>
<dbReference type="Pfam" id="PF00248">
    <property type="entry name" value="Aldo_ket_red"/>
    <property type="match status" value="1"/>
</dbReference>
<dbReference type="InterPro" id="IPR036812">
    <property type="entry name" value="NAD(P)_OxRdtase_dom_sf"/>
</dbReference>
<comment type="caution">
    <text evidence="2">The sequence shown here is derived from an EMBL/GenBank/DDBJ whole genome shotgun (WGS) entry which is preliminary data.</text>
</comment>
<dbReference type="RefSeq" id="WP_058470627.1">
    <property type="nucleotide sequence ID" value="NZ_CAAAIC010000002.1"/>
</dbReference>
<evidence type="ECO:0000313" key="3">
    <source>
        <dbReference type="Proteomes" id="UP000055035"/>
    </source>
</evidence>
<dbReference type="GO" id="GO:0016491">
    <property type="term" value="F:oxidoreductase activity"/>
    <property type="evidence" value="ECO:0007669"/>
    <property type="project" value="InterPro"/>
</dbReference>
<organism evidence="2 3">
    <name type="scientific">Legionella jordanis</name>
    <dbReference type="NCBI Taxonomy" id="456"/>
    <lineage>
        <taxon>Bacteria</taxon>
        <taxon>Pseudomonadati</taxon>
        <taxon>Pseudomonadota</taxon>
        <taxon>Gammaproteobacteria</taxon>
        <taxon>Legionellales</taxon>
        <taxon>Legionellaceae</taxon>
        <taxon>Legionella</taxon>
    </lineage>
</organism>
<dbReference type="OrthoDB" id="9804790at2"/>
<keyword evidence="3" id="KW-1185">Reference proteome</keyword>
<dbReference type="InterPro" id="IPR020471">
    <property type="entry name" value="AKR"/>
</dbReference>
<dbReference type="EMBL" id="LNYJ01000011">
    <property type="protein sequence ID" value="KTD16795.1"/>
    <property type="molecule type" value="Genomic_DNA"/>
</dbReference>
<accession>A0A0W0V9H7</accession>
<dbReference type="Proteomes" id="UP000055035">
    <property type="component" value="Unassembled WGS sequence"/>
</dbReference>
<feature type="domain" description="NADP-dependent oxidoreductase" evidence="1">
    <location>
        <begin position="31"/>
        <end position="279"/>
    </location>
</feature>
<dbReference type="Gene3D" id="3.20.20.100">
    <property type="entry name" value="NADP-dependent oxidoreductase domain"/>
    <property type="match status" value="1"/>
</dbReference>
<dbReference type="PANTHER" id="PTHR43827:SF8">
    <property type="entry name" value="ALDO_KETO REDUCTASE FAMILY PROTEIN"/>
    <property type="match status" value="1"/>
</dbReference>
<evidence type="ECO:0000259" key="1">
    <source>
        <dbReference type="Pfam" id="PF00248"/>
    </source>
</evidence>
<name>A0A0W0V9H7_9GAMM</name>
<reference evidence="2 3" key="1">
    <citation type="submission" date="2015-11" db="EMBL/GenBank/DDBJ databases">
        <title>Genomic analysis of 38 Legionella species identifies large and diverse effector repertoires.</title>
        <authorList>
            <person name="Burstein D."/>
            <person name="Amaro F."/>
            <person name="Zusman T."/>
            <person name="Lifshitz Z."/>
            <person name="Cohen O."/>
            <person name="Gilbert J.A."/>
            <person name="Pupko T."/>
            <person name="Shuman H.A."/>
            <person name="Segal G."/>
        </authorList>
    </citation>
    <scope>NUCLEOTIDE SEQUENCE [LARGE SCALE GENOMIC DNA]</scope>
    <source>
        <strain evidence="2 3">BL-540</strain>
    </source>
</reference>